<dbReference type="Gene3D" id="3.30.2320.10">
    <property type="entry name" value="hypothetical protein PF0899 domain"/>
    <property type="match status" value="1"/>
</dbReference>
<protein>
    <submittedName>
        <fullName evidence="5">Major capsid protein</fullName>
    </submittedName>
</protein>
<keyword evidence="3" id="KW-0175">Coiled coil</keyword>
<organism evidence="5">
    <name type="scientific">Lactobacillus phage G2-Guo</name>
    <dbReference type="NCBI Taxonomy" id="3155564"/>
    <lineage>
        <taxon>Viruses</taxon>
    </lineage>
</organism>
<dbReference type="InterPro" id="IPR024455">
    <property type="entry name" value="Phage_capsid"/>
</dbReference>
<dbReference type="SUPFAM" id="SSF56563">
    <property type="entry name" value="Major capsid protein gp5"/>
    <property type="match status" value="1"/>
</dbReference>
<dbReference type="EMBL" id="PP779550">
    <property type="protein sequence ID" value="XBS49010.1"/>
    <property type="molecule type" value="Genomic_DNA"/>
</dbReference>
<feature type="domain" description="Phage capsid-like C-terminal" evidence="4">
    <location>
        <begin position="123"/>
        <end position="387"/>
    </location>
</feature>
<dbReference type="InterPro" id="IPR054612">
    <property type="entry name" value="Phage_capsid-like_C"/>
</dbReference>
<evidence type="ECO:0000256" key="2">
    <source>
        <dbReference type="ARBA" id="ARBA00022844"/>
    </source>
</evidence>
<evidence type="ECO:0000313" key="5">
    <source>
        <dbReference type="EMBL" id="XBS49010.1"/>
    </source>
</evidence>
<sequence length="408" mass="44463">MNINELQQAWIAAGDKVADAQEEVNRLAIMVGNDPKSVTDEDLQKANDNLKKAKSARDFALSAYKSAQEDHQIVNKQAKPAPVPVDDVNGHKQFANGIRDLLKGHVKRLNLVTTSATEGSNAGLTIPDDVQTRINEVIRQYDALQPLVNVETVSALTGSRVIEPFTVMDGLVELDDEDGAIGDNDAPTLKTVKYSIKRYAGINKATNSLIKESDENIITWLVNWIAKKVVVTRNKKIIGVLNAPNKKPTLSTWDDVIKLSDGTLDPAINSLGVYLTNQSGWVALKMVKNAMGDYLIQRDPQGTVDHFINGHQVVVVSDNWLADPASGTHPLYFGDFRDGITLFDRENMSLAVTTEGGDSFVKDQTWIRVIDRFDVELIDGDAFAAGSFSVISNQTANFAASAATTAGK</sequence>
<evidence type="ECO:0000256" key="1">
    <source>
        <dbReference type="ARBA" id="ARBA00004328"/>
    </source>
</evidence>
<keyword evidence="2" id="KW-0946">Virion</keyword>
<evidence type="ECO:0000259" key="4">
    <source>
        <dbReference type="Pfam" id="PF05065"/>
    </source>
</evidence>
<dbReference type="GO" id="GO:0044423">
    <property type="term" value="C:virion component"/>
    <property type="evidence" value="ECO:0007669"/>
    <property type="project" value="UniProtKB-KW"/>
</dbReference>
<feature type="coiled-coil region" evidence="3">
    <location>
        <begin position="36"/>
        <end position="63"/>
    </location>
</feature>
<comment type="subcellular location">
    <subcellularLocation>
        <location evidence="1">Virion</location>
    </subcellularLocation>
</comment>
<dbReference type="Pfam" id="PF05065">
    <property type="entry name" value="Phage_capsid"/>
    <property type="match status" value="1"/>
</dbReference>
<name>A0AAU7PFZ2_9VIRU</name>
<dbReference type="Gene3D" id="3.30.2400.10">
    <property type="entry name" value="Major capsid protein gp5"/>
    <property type="match status" value="1"/>
</dbReference>
<gene>
    <name evidence="5" type="ORF">G200036</name>
</gene>
<reference evidence="5" key="1">
    <citation type="submission" date="2024-05" db="EMBL/GenBank/DDBJ databases">
        <authorList>
            <person name="Guo T.T."/>
            <person name="Zhang Y."/>
            <person name="Kong J."/>
        </authorList>
    </citation>
    <scope>NUCLEOTIDE SEQUENCE</scope>
</reference>
<proteinExistence type="predicted"/>
<accession>A0AAU7PFZ2</accession>
<evidence type="ECO:0000256" key="3">
    <source>
        <dbReference type="SAM" id="Coils"/>
    </source>
</evidence>
<dbReference type="NCBIfam" id="TIGR01554">
    <property type="entry name" value="major_cap_HK97"/>
    <property type="match status" value="1"/>
</dbReference>